<reference evidence="1" key="1">
    <citation type="submission" date="2021-07" db="EMBL/GenBank/DDBJ databases">
        <title>Roseobacter insulae sp. nov., isolated from a tidal flat.</title>
        <authorList>
            <person name="Park S."/>
            <person name="Yoon J.-H."/>
        </authorList>
    </citation>
    <scope>NUCLEOTIDE SEQUENCE</scope>
    <source>
        <strain evidence="1">YSTF-M11</strain>
    </source>
</reference>
<dbReference type="InterPro" id="IPR018666">
    <property type="entry name" value="DUF2125"/>
</dbReference>
<dbReference type="Proteomes" id="UP001138661">
    <property type="component" value="Unassembled WGS sequence"/>
</dbReference>
<gene>
    <name evidence="1" type="ORF">KX928_22610</name>
</gene>
<comment type="caution">
    <text evidence="1">The sequence shown here is derived from an EMBL/GenBank/DDBJ whole genome shotgun (WGS) entry which is preliminary data.</text>
</comment>
<dbReference type="Pfam" id="PF09898">
    <property type="entry name" value="DUF2125"/>
    <property type="match status" value="1"/>
</dbReference>
<keyword evidence="2" id="KW-1185">Reference proteome</keyword>
<evidence type="ECO:0000313" key="2">
    <source>
        <dbReference type="Proteomes" id="UP001138661"/>
    </source>
</evidence>
<name>A0A9X1G0T4_9RHOB</name>
<dbReference type="AlphaFoldDB" id="A0A9X1G0T4"/>
<accession>A0A9X1G0T4</accession>
<dbReference type="EMBL" id="JAHXDN010000009">
    <property type="protein sequence ID" value="MBW4710590.1"/>
    <property type="molecule type" value="Genomic_DNA"/>
</dbReference>
<organism evidence="1 2">
    <name type="scientific">Roseobacter insulae</name>
    <dbReference type="NCBI Taxonomy" id="2859783"/>
    <lineage>
        <taxon>Bacteria</taxon>
        <taxon>Pseudomonadati</taxon>
        <taxon>Pseudomonadota</taxon>
        <taxon>Alphaproteobacteria</taxon>
        <taxon>Rhodobacterales</taxon>
        <taxon>Roseobacteraceae</taxon>
        <taxon>Roseobacter</taxon>
    </lineage>
</organism>
<proteinExistence type="predicted"/>
<dbReference type="RefSeq" id="WP_219507431.1">
    <property type="nucleotide sequence ID" value="NZ_JAHXDN010000009.1"/>
</dbReference>
<sequence length="334" mass="36311">MRRVIWLVVLVALVWSGWWVMATLGAVRGIEGWLAARQSEGWQAETSAIAFEGYPLDIRITLKDPLLADPDTGVALETSALRLGAPVWDPGQITLVLPNDPILLASPETRTRFLTQEGRANLFVDTGAALALEQMEASADVWLLDGEAGDLLSGGTSRAAVVHDPEMPATYHFNLDVDGLRPGEIPRSALFIPQEWPVTFDRLSVQSTVRFDRIWDITALEVSRPQPRQISIPQAEAIWGDLQLRFAANLDVDVAGAATGSVNVQARNWRAMLAIAETAGILPSGLRPQIEQALSTLASLAGNPETLDVTLTLRDGFVSLGFIPLGPAPRFRLR</sequence>
<evidence type="ECO:0000313" key="1">
    <source>
        <dbReference type="EMBL" id="MBW4710590.1"/>
    </source>
</evidence>
<protein>
    <submittedName>
        <fullName evidence="1">DUF2125 domain-containing protein</fullName>
    </submittedName>
</protein>